<feature type="transmembrane region" description="Helical" evidence="1">
    <location>
        <begin position="208"/>
        <end position="225"/>
    </location>
</feature>
<keyword evidence="1" id="KW-0812">Transmembrane</keyword>
<gene>
    <name evidence="2" type="ORF">GCM10023262_14360</name>
</gene>
<proteinExistence type="predicted"/>
<evidence type="ECO:0008006" key="4">
    <source>
        <dbReference type="Google" id="ProtNLM"/>
    </source>
</evidence>
<feature type="transmembrane region" description="Helical" evidence="1">
    <location>
        <begin position="40"/>
        <end position="58"/>
    </location>
</feature>
<protein>
    <recommendedName>
        <fullName evidence="4">Transmembrane protein</fullName>
    </recommendedName>
</protein>
<keyword evidence="1" id="KW-1133">Transmembrane helix</keyword>
<reference evidence="3" key="1">
    <citation type="journal article" date="2019" name="Int. J. Syst. Evol. Microbiol.">
        <title>The Global Catalogue of Microorganisms (GCM) 10K type strain sequencing project: providing services to taxonomists for standard genome sequencing and annotation.</title>
        <authorList>
            <consortium name="The Broad Institute Genomics Platform"/>
            <consortium name="The Broad Institute Genome Sequencing Center for Infectious Disease"/>
            <person name="Wu L."/>
            <person name="Ma J."/>
        </authorList>
    </citation>
    <scope>NUCLEOTIDE SEQUENCE [LARGE SCALE GENOMIC DNA]</scope>
    <source>
        <strain evidence="3">JCM 17714</strain>
    </source>
</reference>
<accession>A0ABP8VLH3</accession>
<comment type="caution">
    <text evidence="2">The sequence shown here is derived from an EMBL/GenBank/DDBJ whole genome shotgun (WGS) entry which is preliminary data.</text>
</comment>
<sequence length="361" mass="40479">MLDILDTIAMIVWLLSLPVIIVGLVLVCMKKHRKSGLKTLGIGVLLFLGSAILGAFFFHKVEPDQVAHNNEIISSSSTSSIDVATQDERIIQAPVENTDKKIISTQDKKSDENDGLGFWGWFCLIFLAFIALSIFSYWQDKRKKLSEEKVSEQVSVSSSHAHSSFNSSVANTTSSALKNERLEKGIKIFLLCALLIGGIVVVINISPWLLVGIIIVLLLGIAVHFENKRIKLFEEQVAMLLPDIEVSNFSEACEMFQELDASEYEYRLARNEKLLGIQERVSFNISKKTTLFGRLLVTDQAIVFESSEKNERTTWTRIASVAITYQGFQISRRTGVPLNYQFDAFSSPRFTAVIRTLGQIY</sequence>
<keyword evidence="3" id="KW-1185">Reference proteome</keyword>
<keyword evidence="1" id="KW-0472">Membrane</keyword>
<feature type="transmembrane region" description="Helical" evidence="1">
    <location>
        <begin position="118"/>
        <end position="138"/>
    </location>
</feature>
<dbReference type="EMBL" id="BAABJA010000014">
    <property type="protein sequence ID" value="GAA4666397.1"/>
    <property type="molecule type" value="Genomic_DNA"/>
</dbReference>
<organism evidence="2 3">
    <name type="scientific">Bartonella pachyuromydis</name>
    <dbReference type="NCBI Taxonomy" id="931097"/>
    <lineage>
        <taxon>Bacteria</taxon>
        <taxon>Pseudomonadati</taxon>
        <taxon>Pseudomonadota</taxon>
        <taxon>Alphaproteobacteria</taxon>
        <taxon>Hyphomicrobiales</taxon>
        <taxon>Bartonellaceae</taxon>
        <taxon>Bartonella</taxon>
    </lineage>
</organism>
<dbReference type="Proteomes" id="UP001501699">
    <property type="component" value="Unassembled WGS sequence"/>
</dbReference>
<evidence type="ECO:0000313" key="3">
    <source>
        <dbReference type="Proteomes" id="UP001501699"/>
    </source>
</evidence>
<evidence type="ECO:0000256" key="1">
    <source>
        <dbReference type="SAM" id="Phobius"/>
    </source>
</evidence>
<evidence type="ECO:0000313" key="2">
    <source>
        <dbReference type="EMBL" id="GAA4666397.1"/>
    </source>
</evidence>
<feature type="transmembrane region" description="Helical" evidence="1">
    <location>
        <begin position="6"/>
        <end position="28"/>
    </location>
</feature>
<name>A0ABP8VLH3_9HYPH</name>